<keyword evidence="2" id="KW-0812">Transmembrane</keyword>
<feature type="compositionally biased region" description="Basic and acidic residues" evidence="1">
    <location>
        <begin position="46"/>
        <end position="62"/>
    </location>
</feature>
<evidence type="ECO:0000256" key="2">
    <source>
        <dbReference type="SAM" id="Phobius"/>
    </source>
</evidence>
<name>A0A418MJ72_9BACT</name>
<protein>
    <submittedName>
        <fullName evidence="5">DUF4129 domain-containing protein</fullName>
    </submittedName>
</protein>
<accession>A0A418MJ72</accession>
<dbReference type="InterPro" id="IPR025403">
    <property type="entry name" value="TgpA-like_C"/>
</dbReference>
<feature type="chain" id="PRO_5019199022" evidence="3">
    <location>
        <begin position="35"/>
        <end position="259"/>
    </location>
</feature>
<gene>
    <name evidence="5" type="ORF">DYU11_03915</name>
</gene>
<dbReference type="OrthoDB" id="5491447at2"/>
<dbReference type="Pfam" id="PF13559">
    <property type="entry name" value="DUF4129"/>
    <property type="match status" value="1"/>
</dbReference>
<organism evidence="5 6">
    <name type="scientific">Fibrisoma montanum</name>
    <dbReference type="NCBI Taxonomy" id="2305895"/>
    <lineage>
        <taxon>Bacteria</taxon>
        <taxon>Pseudomonadati</taxon>
        <taxon>Bacteroidota</taxon>
        <taxon>Cytophagia</taxon>
        <taxon>Cytophagales</taxon>
        <taxon>Spirosomataceae</taxon>
        <taxon>Fibrisoma</taxon>
    </lineage>
</organism>
<dbReference type="Proteomes" id="UP000283523">
    <property type="component" value="Unassembled WGS sequence"/>
</dbReference>
<feature type="region of interest" description="Disordered" evidence="1">
    <location>
        <begin position="35"/>
        <end position="62"/>
    </location>
</feature>
<keyword evidence="6" id="KW-1185">Reference proteome</keyword>
<evidence type="ECO:0000256" key="3">
    <source>
        <dbReference type="SAM" id="SignalP"/>
    </source>
</evidence>
<evidence type="ECO:0000313" key="5">
    <source>
        <dbReference type="EMBL" id="RIV27462.1"/>
    </source>
</evidence>
<evidence type="ECO:0000259" key="4">
    <source>
        <dbReference type="Pfam" id="PF13559"/>
    </source>
</evidence>
<dbReference type="EMBL" id="QXED01000001">
    <property type="protein sequence ID" value="RIV27462.1"/>
    <property type="molecule type" value="Genomic_DNA"/>
</dbReference>
<sequence>MKVTFKAIAGLTGRRFVLYALLLGWFVAAAPATAQTTPPRPQRAAEGQDDRGQGPRVRYPSEERLSDYRDDRDYQYGRDPAPPDNPIARFWQWILGKITDFLRSDSYRNVWQYVMLAVIAALVIYLLRKAEVLGFLFPGKAQATELDYETLTENIHAIPFDEAIDEAVAQRNFRLAVRLLYLKTLKQLTDQERIAYKPDKTNRQYVYELAGSPLQADFEALTQQFEYVWYGDFPVDEARYEQISHSFRQFFAVKQPVRD</sequence>
<dbReference type="RefSeq" id="WP_119666313.1">
    <property type="nucleotide sequence ID" value="NZ_QXED01000001.1"/>
</dbReference>
<keyword evidence="2" id="KW-0472">Membrane</keyword>
<feature type="compositionally biased region" description="Low complexity" evidence="1">
    <location>
        <begin position="35"/>
        <end position="45"/>
    </location>
</feature>
<evidence type="ECO:0000313" key="6">
    <source>
        <dbReference type="Proteomes" id="UP000283523"/>
    </source>
</evidence>
<dbReference type="AlphaFoldDB" id="A0A418MJ72"/>
<feature type="domain" description="Protein-glutamine gamma-glutamyltransferase-like C-terminal" evidence="4">
    <location>
        <begin position="180"/>
        <end position="244"/>
    </location>
</feature>
<feature type="transmembrane region" description="Helical" evidence="2">
    <location>
        <begin position="110"/>
        <end position="127"/>
    </location>
</feature>
<comment type="caution">
    <text evidence="5">The sequence shown here is derived from an EMBL/GenBank/DDBJ whole genome shotgun (WGS) entry which is preliminary data.</text>
</comment>
<keyword evidence="3" id="KW-0732">Signal</keyword>
<proteinExistence type="predicted"/>
<keyword evidence="2" id="KW-1133">Transmembrane helix</keyword>
<feature type="signal peptide" evidence="3">
    <location>
        <begin position="1"/>
        <end position="34"/>
    </location>
</feature>
<reference evidence="5 6" key="1">
    <citation type="submission" date="2018-08" db="EMBL/GenBank/DDBJ databases">
        <title>Fibrisoma montanum sp. nov., isolated from Danxia mountain soil.</title>
        <authorList>
            <person name="Huang Y."/>
        </authorList>
    </citation>
    <scope>NUCLEOTIDE SEQUENCE [LARGE SCALE GENOMIC DNA]</scope>
    <source>
        <strain evidence="5 6">HYT19</strain>
    </source>
</reference>
<evidence type="ECO:0000256" key="1">
    <source>
        <dbReference type="SAM" id="MobiDB-lite"/>
    </source>
</evidence>